<feature type="region of interest" description="Disordered" evidence="1">
    <location>
        <begin position="87"/>
        <end position="135"/>
    </location>
</feature>
<keyword evidence="3" id="KW-1185">Reference proteome</keyword>
<dbReference type="AlphaFoldDB" id="A0AAV7LBW8"/>
<accession>A0AAV7LBW8</accession>
<sequence length="179" mass="18833">MVVVAASVWLEKWIEGGYRSGSKVRKGVDSCGRSVGPLPCCSRPLNKKCRSRWGLRCSSESVGARVDPVFGFSWTHAGSPAGRIAGIQRAGHEKEQGSSAETDQERNPQAEQTRGRSSPYLRRGGGERRPLSRSGTVRCCSADPCGAQLPGAGSALRGLCWAHPAPGSCPGPGAADSEL</sequence>
<gene>
    <name evidence="2" type="ORF">NDU88_001034</name>
</gene>
<dbReference type="Proteomes" id="UP001066276">
    <property type="component" value="Chromosome 11"/>
</dbReference>
<evidence type="ECO:0000313" key="2">
    <source>
        <dbReference type="EMBL" id="KAJ1087872.1"/>
    </source>
</evidence>
<protein>
    <submittedName>
        <fullName evidence="2">Uncharacterized protein</fullName>
    </submittedName>
</protein>
<evidence type="ECO:0000256" key="1">
    <source>
        <dbReference type="SAM" id="MobiDB-lite"/>
    </source>
</evidence>
<proteinExistence type="predicted"/>
<dbReference type="EMBL" id="JANPWB010000015">
    <property type="protein sequence ID" value="KAJ1087872.1"/>
    <property type="molecule type" value="Genomic_DNA"/>
</dbReference>
<name>A0AAV7LBW8_PLEWA</name>
<reference evidence="2" key="1">
    <citation type="journal article" date="2022" name="bioRxiv">
        <title>Sequencing and chromosome-scale assembly of the giantPleurodeles waltlgenome.</title>
        <authorList>
            <person name="Brown T."/>
            <person name="Elewa A."/>
            <person name="Iarovenko S."/>
            <person name="Subramanian E."/>
            <person name="Araus A.J."/>
            <person name="Petzold A."/>
            <person name="Susuki M."/>
            <person name="Suzuki K.-i.T."/>
            <person name="Hayashi T."/>
            <person name="Toyoda A."/>
            <person name="Oliveira C."/>
            <person name="Osipova E."/>
            <person name="Leigh N.D."/>
            <person name="Simon A."/>
            <person name="Yun M.H."/>
        </authorList>
    </citation>
    <scope>NUCLEOTIDE SEQUENCE</scope>
    <source>
        <strain evidence="2">20211129_DDA</strain>
        <tissue evidence="2">Liver</tissue>
    </source>
</reference>
<comment type="caution">
    <text evidence="2">The sequence shown here is derived from an EMBL/GenBank/DDBJ whole genome shotgun (WGS) entry which is preliminary data.</text>
</comment>
<organism evidence="2 3">
    <name type="scientific">Pleurodeles waltl</name>
    <name type="common">Iberian ribbed newt</name>
    <dbReference type="NCBI Taxonomy" id="8319"/>
    <lineage>
        <taxon>Eukaryota</taxon>
        <taxon>Metazoa</taxon>
        <taxon>Chordata</taxon>
        <taxon>Craniata</taxon>
        <taxon>Vertebrata</taxon>
        <taxon>Euteleostomi</taxon>
        <taxon>Amphibia</taxon>
        <taxon>Batrachia</taxon>
        <taxon>Caudata</taxon>
        <taxon>Salamandroidea</taxon>
        <taxon>Salamandridae</taxon>
        <taxon>Pleurodelinae</taxon>
        <taxon>Pleurodeles</taxon>
    </lineage>
</organism>
<evidence type="ECO:0000313" key="3">
    <source>
        <dbReference type="Proteomes" id="UP001066276"/>
    </source>
</evidence>